<dbReference type="EMBL" id="JAUPFM010000016">
    <property type="protein sequence ID" value="KAK2825800.1"/>
    <property type="molecule type" value="Genomic_DNA"/>
</dbReference>
<evidence type="ECO:0000313" key="2">
    <source>
        <dbReference type="Proteomes" id="UP001187415"/>
    </source>
</evidence>
<protein>
    <submittedName>
        <fullName evidence="1">Uncharacterized protein</fullName>
    </submittedName>
</protein>
<organism evidence="1 2">
    <name type="scientific">Channa striata</name>
    <name type="common">Snakehead murrel</name>
    <name type="synonym">Ophicephalus striatus</name>
    <dbReference type="NCBI Taxonomy" id="64152"/>
    <lineage>
        <taxon>Eukaryota</taxon>
        <taxon>Metazoa</taxon>
        <taxon>Chordata</taxon>
        <taxon>Craniata</taxon>
        <taxon>Vertebrata</taxon>
        <taxon>Euteleostomi</taxon>
        <taxon>Actinopterygii</taxon>
        <taxon>Neopterygii</taxon>
        <taxon>Teleostei</taxon>
        <taxon>Neoteleostei</taxon>
        <taxon>Acanthomorphata</taxon>
        <taxon>Anabantaria</taxon>
        <taxon>Anabantiformes</taxon>
        <taxon>Channoidei</taxon>
        <taxon>Channidae</taxon>
        <taxon>Channa</taxon>
    </lineage>
</organism>
<keyword evidence="2" id="KW-1185">Reference proteome</keyword>
<gene>
    <name evidence="1" type="ORF">Q5P01_020014</name>
</gene>
<sequence>MASGEVSFSETDAVERSVERSVALSEKVSLSSSSYQWRVGNAMVSSYEPSSALRKFVEELDANPEGRIEEFLATWGYGFVSEVVSSFEVFSTCNKDAEESLDAAAERCRETGAKFKVEVFGAGACAGGSTTRCDMRGLSDSQKKTLPSISRVSARANRREQSLRRDRLDEYAQDEPIPAEDTLSGRVYHDGIQYLLAHHP</sequence>
<proteinExistence type="predicted"/>
<dbReference type="Proteomes" id="UP001187415">
    <property type="component" value="Unassembled WGS sequence"/>
</dbReference>
<evidence type="ECO:0000313" key="1">
    <source>
        <dbReference type="EMBL" id="KAK2825800.1"/>
    </source>
</evidence>
<comment type="caution">
    <text evidence="1">The sequence shown here is derived from an EMBL/GenBank/DDBJ whole genome shotgun (WGS) entry which is preliminary data.</text>
</comment>
<accession>A0AA88LXI7</accession>
<dbReference type="AlphaFoldDB" id="A0AA88LXI7"/>
<name>A0AA88LXI7_CHASR</name>
<reference evidence="1" key="1">
    <citation type="submission" date="2023-07" db="EMBL/GenBank/DDBJ databases">
        <title>Chromosome-level Genome Assembly of Striped Snakehead (Channa striata).</title>
        <authorList>
            <person name="Liu H."/>
        </authorList>
    </citation>
    <scope>NUCLEOTIDE SEQUENCE</scope>
    <source>
        <strain evidence="1">Gz</strain>
        <tissue evidence="1">Muscle</tissue>
    </source>
</reference>